<proteinExistence type="predicted"/>
<organism evidence="2 3">
    <name type="scientific">Myotis myotis</name>
    <name type="common">Greater mouse-eared bat</name>
    <name type="synonym">Vespertilio myotis</name>
    <dbReference type="NCBI Taxonomy" id="51298"/>
    <lineage>
        <taxon>Eukaryota</taxon>
        <taxon>Metazoa</taxon>
        <taxon>Chordata</taxon>
        <taxon>Craniata</taxon>
        <taxon>Vertebrata</taxon>
        <taxon>Euteleostomi</taxon>
        <taxon>Mammalia</taxon>
        <taxon>Eutheria</taxon>
        <taxon>Laurasiatheria</taxon>
        <taxon>Chiroptera</taxon>
        <taxon>Yangochiroptera</taxon>
        <taxon>Vespertilionidae</taxon>
        <taxon>Myotis</taxon>
    </lineage>
</organism>
<dbReference type="AlphaFoldDB" id="A0A7J7TTS0"/>
<evidence type="ECO:0000256" key="1">
    <source>
        <dbReference type="SAM" id="MobiDB-lite"/>
    </source>
</evidence>
<feature type="compositionally biased region" description="Polar residues" evidence="1">
    <location>
        <begin position="64"/>
        <end position="79"/>
    </location>
</feature>
<evidence type="ECO:0000313" key="2">
    <source>
        <dbReference type="EMBL" id="KAF6303981.1"/>
    </source>
</evidence>
<comment type="caution">
    <text evidence="2">The sequence shown here is derived from an EMBL/GenBank/DDBJ whole genome shotgun (WGS) entry which is preliminary data.</text>
</comment>
<name>A0A7J7TTS0_MYOMY</name>
<dbReference type="EMBL" id="JABWUV010000015">
    <property type="protein sequence ID" value="KAF6303981.1"/>
    <property type="molecule type" value="Genomic_DNA"/>
</dbReference>
<reference evidence="2 3" key="1">
    <citation type="journal article" date="2020" name="Nature">
        <title>Six reference-quality genomes reveal evolution of bat adaptations.</title>
        <authorList>
            <person name="Jebb D."/>
            <person name="Huang Z."/>
            <person name="Pippel M."/>
            <person name="Hughes G.M."/>
            <person name="Lavrichenko K."/>
            <person name="Devanna P."/>
            <person name="Winkler S."/>
            <person name="Jermiin L.S."/>
            <person name="Skirmuntt E.C."/>
            <person name="Katzourakis A."/>
            <person name="Burkitt-Gray L."/>
            <person name="Ray D.A."/>
            <person name="Sullivan K.A.M."/>
            <person name="Roscito J.G."/>
            <person name="Kirilenko B.M."/>
            <person name="Davalos L.M."/>
            <person name="Corthals A.P."/>
            <person name="Power M.L."/>
            <person name="Jones G."/>
            <person name="Ransome R.D."/>
            <person name="Dechmann D.K.N."/>
            <person name="Locatelli A.G."/>
            <person name="Puechmaille S.J."/>
            <person name="Fedrigo O."/>
            <person name="Jarvis E.D."/>
            <person name="Hiller M."/>
            <person name="Vernes S.C."/>
            <person name="Myers E.W."/>
            <person name="Teeling E.C."/>
        </authorList>
    </citation>
    <scope>NUCLEOTIDE SEQUENCE [LARGE SCALE GENOMIC DNA]</scope>
    <source>
        <strain evidence="2">MMyoMyo1</strain>
        <tissue evidence="2">Flight muscle</tissue>
    </source>
</reference>
<feature type="region of interest" description="Disordered" evidence="1">
    <location>
        <begin position="52"/>
        <end position="128"/>
    </location>
</feature>
<accession>A0A7J7TTS0</accession>
<keyword evidence="3" id="KW-1185">Reference proteome</keyword>
<sequence length="128" mass="13909">MRHIGPFSLPALSPPISTLSFDHCRTLEKSSPGSASGPRLWAGSSPQWSWARLSPGVQREKPETASSIQTFWARSSGHSYGTGPQGGGEEVGPYYTPFSHLEKQREAKHKAHLEEPVSTDIFQAHLGG</sequence>
<dbReference type="Proteomes" id="UP000527355">
    <property type="component" value="Unassembled WGS sequence"/>
</dbReference>
<evidence type="ECO:0000313" key="3">
    <source>
        <dbReference type="Proteomes" id="UP000527355"/>
    </source>
</evidence>
<gene>
    <name evidence="2" type="ORF">mMyoMyo1_008962</name>
</gene>
<feature type="region of interest" description="Disordered" evidence="1">
    <location>
        <begin position="27"/>
        <end position="46"/>
    </location>
</feature>
<protein>
    <submittedName>
        <fullName evidence="2">Uncharacterized protein</fullName>
    </submittedName>
</protein>